<comment type="caution">
    <text evidence="13">The sequence shown here is derived from an EMBL/GenBank/DDBJ whole genome shotgun (WGS) entry which is preliminary data.</text>
</comment>
<comment type="similarity">
    <text evidence="2">Belongs to the peptidase M20B family.</text>
</comment>
<dbReference type="InterPro" id="IPR001261">
    <property type="entry name" value="ArgE/DapE_CS"/>
</dbReference>
<sequence length="408" mass="44425">MQPIDRLLRYVAVRTPSDENNDSCCPSSKVQFDLANMLAGELREMGVSDVRVSDDCFVYAKLPATEGCEGRKKLGLIAHMDTVSAYCDHDIKPRLVHDYDGGDLPLGESGRTLSSREFPELPSLAGRTLLVSDGTTILGVDDKAGIAEIMCALERIIQDGTPHGPLRIAFTPDEEIGTGVSHFDVEGFDADVAYTMDGDAEDEIQYQNFNACDAEFEVTGFVVHPGSAKDVMVNASLLACQINGMLPQAEDPRHSEGYEGFYHLYQISGDEASAKLSYILRDFDAASLEARKQTLRHIEKTMNEQWGSGTVTLTIKDEYRNMAEVIESNPFAIDFAREAYEAACIKPRVTPIRGGTDGCQLSFRGLPCPNLGTGGYGYHGPYEHATVEGMEAATGALVELVGVYAHKG</sequence>
<dbReference type="GO" id="GO:0008270">
    <property type="term" value="F:zinc ion binding"/>
    <property type="evidence" value="ECO:0007669"/>
    <property type="project" value="InterPro"/>
</dbReference>
<feature type="binding site" evidence="11">
    <location>
        <position position="141"/>
    </location>
    <ligand>
        <name>Zn(2+)</name>
        <dbReference type="ChEBI" id="CHEBI:29105"/>
        <label>2</label>
    </ligand>
</feature>
<evidence type="ECO:0000256" key="8">
    <source>
        <dbReference type="ARBA" id="ARBA00023049"/>
    </source>
</evidence>
<dbReference type="EC" id="3.4.11.4" evidence="9"/>
<feature type="binding site" evidence="11">
    <location>
        <position position="197"/>
    </location>
    <ligand>
        <name>Zn(2+)</name>
        <dbReference type="ChEBI" id="CHEBI:29105"/>
        <label>1</label>
    </ligand>
</feature>
<dbReference type="PROSITE" id="PS00759">
    <property type="entry name" value="ARGE_DAPE_CPG2_2"/>
    <property type="match status" value="1"/>
</dbReference>
<protein>
    <recommendedName>
        <fullName evidence="9">Peptidase T</fullName>
        <ecNumber evidence="9">3.4.11.4</ecNumber>
    </recommendedName>
</protein>
<evidence type="ECO:0000313" key="13">
    <source>
        <dbReference type="EMBL" id="MST72389.1"/>
    </source>
</evidence>
<feature type="active site" description="Proton acceptor" evidence="10">
    <location>
        <position position="174"/>
    </location>
</feature>
<dbReference type="GO" id="GO:0006508">
    <property type="term" value="P:proteolysis"/>
    <property type="evidence" value="ECO:0007669"/>
    <property type="project" value="UniProtKB-UniRule"/>
</dbReference>
<dbReference type="InterPro" id="IPR010161">
    <property type="entry name" value="Peptidase_M20B"/>
</dbReference>
<feature type="active site" evidence="10">
    <location>
        <position position="81"/>
    </location>
</feature>
<dbReference type="NCBIfam" id="NF003976">
    <property type="entry name" value="PRK05469.1"/>
    <property type="match status" value="1"/>
</dbReference>
<keyword evidence="8" id="KW-0482">Metalloprotease</keyword>
<evidence type="ECO:0000256" key="4">
    <source>
        <dbReference type="ARBA" id="ARBA00022670"/>
    </source>
</evidence>
<dbReference type="GO" id="GO:0008237">
    <property type="term" value="F:metallopeptidase activity"/>
    <property type="evidence" value="ECO:0007669"/>
    <property type="project" value="UniProtKB-KW"/>
</dbReference>
<evidence type="ECO:0000256" key="6">
    <source>
        <dbReference type="ARBA" id="ARBA00022801"/>
    </source>
</evidence>
<proteinExistence type="inferred from homology"/>
<feature type="domain" description="Peptidase M20 dimerisation" evidence="12">
    <location>
        <begin position="207"/>
        <end position="305"/>
    </location>
</feature>
<dbReference type="PIRSF" id="PIRSF037215">
    <property type="entry name" value="Peptidase_M20B"/>
    <property type="match status" value="1"/>
</dbReference>
<accession>A0A6N7XR35</accession>
<dbReference type="PANTHER" id="PTHR42994:SF1">
    <property type="entry name" value="PEPTIDASE T"/>
    <property type="match status" value="1"/>
</dbReference>
<keyword evidence="5 11" id="KW-0479">Metal-binding</keyword>
<comment type="catalytic activity">
    <reaction evidence="1">
        <text>Release of the N-terminal residue from a tripeptide.</text>
        <dbReference type="EC" id="3.4.11.4"/>
    </reaction>
</comment>
<feature type="binding site" evidence="11">
    <location>
        <position position="79"/>
    </location>
    <ligand>
        <name>Zn(2+)</name>
        <dbReference type="ChEBI" id="CHEBI:29105"/>
        <label>1</label>
    </ligand>
</feature>
<feature type="binding site" evidence="11">
    <location>
        <position position="379"/>
    </location>
    <ligand>
        <name>Zn(2+)</name>
        <dbReference type="ChEBI" id="CHEBI:29105"/>
        <label>2</label>
    </ligand>
</feature>
<evidence type="ECO:0000256" key="10">
    <source>
        <dbReference type="PIRSR" id="PIRSR037215-1"/>
    </source>
</evidence>
<dbReference type="RefSeq" id="WP_154434474.1">
    <property type="nucleotide sequence ID" value="NZ_VUNC01000003.1"/>
</dbReference>
<dbReference type="GO" id="GO:0045148">
    <property type="term" value="F:tripeptide aminopeptidase activity"/>
    <property type="evidence" value="ECO:0007669"/>
    <property type="project" value="UniProtKB-UniRule"/>
</dbReference>
<feature type="binding site" evidence="11">
    <location>
        <position position="141"/>
    </location>
    <ligand>
        <name>Zn(2+)</name>
        <dbReference type="ChEBI" id="CHEBI:29105"/>
        <label>1</label>
    </ligand>
</feature>
<evidence type="ECO:0000313" key="14">
    <source>
        <dbReference type="Proteomes" id="UP000469325"/>
    </source>
</evidence>
<dbReference type="Pfam" id="PF07687">
    <property type="entry name" value="M20_dimer"/>
    <property type="match status" value="1"/>
</dbReference>
<name>A0A6N7XR35_9ACTN</name>
<dbReference type="InterPro" id="IPR011650">
    <property type="entry name" value="Peptidase_M20_dimer"/>
</dbReference>
<dbReference type="InterPro" id="IPR036264">
    <property type="entry name" value="Bact_exopeptidase_dim_dom"/>
</dbReference>
<keyword evidence="6 13" id="KW-0378">Hydrolase</keyword>
<gene>
    <name evidence="13" type="primary">pepT</name>
    <name evidence="13" type="ORF">FYJ68_04605</name>
</gene>
<dbReference type="PANTHER" id="PTHR42994">
    <property type="entry name" value="PEPTIDASE T"/>
    <property type="match status" value="1"/>
</dbReference>
<evidence type="ECO:0000256" key="2">
    <source>
        <dbReference type="ARBA" id="ARBA00009692"/>
    </source>
</evidence>
<dbReference type="AlphaFoldDB" id="A0A6N7XR35"/>
<dbReference type="NCBIfam" id="NF009920">
    <property type="entry name" value="PRK13381.1"/>
    <property type="match status" value="1"/>
</dbReference>
<evidence type="ECO:0000259" key="12">
    <source>
        <dbReference type="Pfam" id="PF07687"/>
    </source>
</evidence>
<dbReference type="PROSITE" id="PS00758">
    <property type="entry name" value="ARGE_DAPE_CPG2_1"/>
    <property type="match status" value="1"/>
</dbReference>
<dbReference type="CDD" id="cd03892">
    <property type="entry name" value="M20_peptT"/>
    <property type="match status" value="1"/>
</dbReference>
<evidence type="ECO:0000256" key="5">
    <source>
        <dbReference type="ARBA" id="ARBA00022723"/>
    </source>
</evidence>
<dbReference type="Pfam" id="PF01546">
    <property type="entry name" value="Peptidase_M20"/>
    <property type="match status" value="1"/>
</dbReference>
<evidence type="ECO:0000256" key="9">
    <source>
        <dbReference type="NCBIfam" id="TIGR01882"/>
    </source>
</evidence>
<evidence type="ECO:0000256" key="1">
    <source>
        <dbReference type="ARBA" id="ARBA00000870"/>
    </source>
</evidence>
<keyword evidence="4" id="KW-0645">Protease</keyword>
<reference evidence="13 14" key="1">
    <citation type="submission" date="2019-08" db="EMBL/GenBank/DDBJ databases">
        <title>In-depth cultivation of the pig gut microbiome towards novel bacterial diversity and tailored functional studies.</title>
        <authorList>
            <person name="Wylensek D."/>
            <person name="Hitch T.C.A."/>
            <person name="Clavel T."/>
        </authorList>
    </citation>
    <scope>NUCLEOTIDE SEQUENCE [LARGE SCALE GENOMIC DNA]</scope>
    <source>
        <strain evidence="13 14">CA-Schmier-601-WT-1</strain>
    </source>
</reference>
<dbReference type="SUPFAM" id="SSF55031">
    <property type="entry name" value="Bacterial exopeptidase dimerisation domain"/>
    <property type="match status" value="1"/>
</dbReference>
<dbReference type="NCBIfam" id="TIGR01882">
    <property type="entry name" value="peptidase-T"/>
    <property type="match status" value="1"/>
</dbReference>
<dbReference type="Gene3D" id="3.30.70.360">
    <property type="match status" value="1"/>
</dbReference>
<evidence type="ECO:0000256" key="11">
    <source>
        <dbReference type="PIRSR" id="PIRSR037215-2"/>
    </source>
</evidence>
<feature type="binding site" evidence="11">
    <location>
        <position position="175"/>
    </location>
    <ligand>
        <name>Zn(2+)</name>
        <dbReference type="ChEBI" id="CHEBI:29105"/>
        <label>2</label>
    </ligand>
</feature>
<dbReference type="SUPFAM" id="SSF53187">
    <property type="entry name" value="Zn-dependent exopeptidases"/>
    <property type="match status" value="1"/>
</dbReference>
<keyword evidence="14" id="KW-1185">Reference proteome</keyword>
<dbReference type="Proteomes" id="UP000469325">
    <property type="component" value="Unassembled WGS sequence"/>
</dbReference>
<evidence type="ECO:0000256" key="7">
    <source>
        <dbReference type="ARBA" id="ARBA00022833"/>
    </source>
</evidence>
<comment type="cofactor">
    <cofactor evidence="11">
        <name>Zn(2+)</name>
        <dbReference type="ChEBI" id="CHEBI:29105"/>
    </cofactor>
    <text evidence="11">Binds 2 Zn(2+) ions per subunit.</text>
</comment>
<organism evidence="13 14">
    <name type="scientific">Olsenella porci</name>
    <dbReference type="NCBI Taxonomy" id="2652279"/>
    <lineage>
        <taxon>Bacteria</taxon>
        <taxon>Bacillati</taxon>
        <taxon>Actinomycetota</taxon>
        <taxon>Coriobacteriia</taxon>
        <taxon>Coriobacteriales</taxon>
        <taxon>Atopobiaceae</taxon>
        <taxon>Olsenella</taxon>
    </lineage>
</organism>
<dbReference type="EMBL" id="VUNC01000003">
    <property type="protein sequence ID" value="MST72389.1"/>
    <property type="molecule type" value="Genomic_DNA"/>
</dbReference>
<dbReference type="Gene3D" id="3.40.630.10">
    <property type="entry name" value="Zn peptidases"/>
    <property type="match status" value="1"/>
</dbReference>
<keyword evidence="7 11" id="KW-0862">Zinc</keyword>
<dbReference type="GO" id="GO:0006518">
    <property type="term" value="P:peptide metabolic process"/>
    <property type="evidence" value="ECO:0007669"/>
    <property type="project" value="InterPro"/>
</dbReference>
<keyword evidence="3 13" id="KW-0031">Aminopeptidase</keyword>
<dbReference type="InterPro" id="IPR002933">
    <property type="entry name" value="Peptidase_M20"/>
</dbReference>
<evidence type="ECO:0000256" key="3">
    <source>
        <dbReference type="ARBA" id="ARBA00022438"/>
    </source>
</evidence>
<dbReference type="GO" id="GO:0005829">
    <property type="term" value="C:cytosol"/>
    <property type="evidence" value="ECO:0007669"/>
    <property type="project" value="TreeGrafter"/>
</dbReference>